<proteinExistence type="predicted"/>
<protein>
    <submittedName>
        <fullName evidence="1">Uncharacterized protein</fullName>
    </submittedName>
</protein>
<dbReference type="EMBL" id="MNTG01000030">
    <property type="protein sequence ID" value="OLA37491.1"/>
    <property type="molecule type" value="Genomic_DNA"/>
</dbReference>
<dbReference type="STRING" id="626940.BHW43_06600"/>
<comment type="caution">
    <text evidence="1">The sequence shown here is derived from an EMBL/GenBank/DDBJ whole genome shotgun (WGS) entry which is preliminary data.</text>
</comment>
<organism evidence="1 2">
    <name type="scientific">Phascolarctobacterium succinatutens</name>
    <dbReference type="NCBI Taxonomy" id="626940"/>
    <lineage>
        <taxon>Bacteria</taxon>
        <taxon>Bacillati</taxon>
        <taxon>Bacillota</taxon>
        <taxon>Negativicutes</taxon>
        <taxon>Acidaminococcales</taxon>
        <taxon>Acidaminococcaceae</taxon>
        <taxon>Phascolarctobacterium</taxon>
    </lineage>
</organism>
<gene>
    <name evidence="1" type="ORF">BHW43_06600</name>
</gene>
<name>A0A1Q6R537_9FIRM</name>
<sequence>MGEHLILKDRFAIDGKEYILSTVNLPISIMITDKPFQIAPFEIMLFGIDENGRTNWNDLYYEQYYWKEDAEARHKELVEKARNGVKFWEEE</sequence>
<reference evidence="1 2" key="1">
    <citation type="journal article" date="2016" name="Nat. Biotechnol.">
        <title>Measurement of bacterial replication rates in microbial communities.</title>
        <authorList>
            <person name="Brown C.T."/>
            <person name="Olm M.R."/>
            <person name="Thomas B.C."/>
            <person name="Banfield J.F."/>
        </authorList>
    </citation>
    <scope>NUCLEOTIDE SEQUENCE [LARGE SCALE GENOMIC DNA]</scope>
    <source>
        <strain evidence="1">46_33</strain>
    </source>
</reference>
<dbReference type="RefSeq" id="WP_303679968.1">
    <property type="nucleotide sequence ID" value="NZ_MNTG01000030.1"/>
</dbReference>
<dbReference type="AlphaFoldDB" id="A0A1Q6R537"/>
<evidence type="ECO:0000313" key="1">
    <source>
        <dbReference type="EMBL" id="OLA37491.1"/>
    </source>
</evidence>
<accession>A0A1Q6R537</accession>
<dbReference type="Proteomes" id="UP000186777">
    <property type="component" value="Unassembled WGS sequence"/>
</dbReference>
<evidence type="ECO:0000313" key="2">
    <source>
        <dbReference type="Proteomes" id="UP000186777"/>
    </source>
</evidence>